<sequence length="139" mass="15106">MTVPGRAVWQVHSITATLVASVGAADRKPGWCLDDGTNRFYHVHTTVAHTANKTIVYSAAPGIGVVEAADAEAVTLPLPPTIMLPGWRIATHTFNLQAADNWSAPVLYVTELPERGAGVWDDMIRALSHEILERRELNV</sequence>
<name>A0A0F9Q4J0_9ZZZZ</name>
<gene>
    <name evidence="1" type="ORF">LCGC14_1139440</name>
</gene>
<accession>A0A0F9Q4J0</accession>
<protein>
    <submittedName>
        <fullName evidence="1">Uncharacterized protein</fullName>
    </submittedName>
</protein>
<dbReference type="AlphaFoldDB" id="A0A0F9Q4J0"/>
<dbReference type="EMBL" id="LAZR01005395">
    <property type="protein sequence ID" value="KKN00283.1"/>
    <property type="molecule type" value="Genomic_DNA"/>
</dbReference>
<reference evidence="1" key="1">
    <citation type="journal article" date="2015" name="Nature">
        <title>Complex archaea that bridge the gap between prokaryotes and eukaryotes.</title>
        <authorList>
            <person name="Spang A."/>
            <person name="Saw J.H."/>
            <person name="Jorgensen S.L."/>
            <person name="Zaremba-Niedzwiedzka K."/>
            <person name="Martijn J."/>
            <person name="Lind A.E."/>
            <person name="van Eijk R."/>
            <person name="Schleper C."/>
            <person name="Guy L."/>
            <person name="Ettema T.J."/>
        </authorList>
    </citation>
    <scope>NUCLEOTIDE SEQUENCE</scope>
</reference>
<organism evidence="1">
    <name type="scientific">marine sediment metagenome</name>
    <dbReference type="NCBI Taxonomy" id="412755"/>
    <lineage>
        <taxon>unclassified sequences</taxon>
        <taxon>metagenomes</taxon>
        <taxon>ecological metagenomes</taxon>
    </lineage>
</organism>
<proteinExistence type="predicted"/>
<comment type="caution">
    <text evidence="1">The sequence shown here is derived from an EMBL/GenBank/DDBJ whole genome shotgun (WGS) entry which is preliminary data.</text>
</comment>
<evidence type="ECO:0000313" key="1">
    <source>
        <dbReference type="EMBL" id="KKN00283.1"/>
    </source>
</evidence>